<accession>A0A8T2N0K5</accession>
<name>A0A8T2N0K5_9TELE</name>
<comment type="caution">
    <text evidence="1">The sequence shown here is derived from an EMBL/GenBank/DDBJ whole genome shotgun (WGS) entry which is preliminary data.</text>
</comment>
<dbReference type="Proteomes" id="UP000824540">
    <property type="component" value="Unassembled WGS sequence"/>
</dbReference>
<protein>
    <submittedName>
        <fullName evidence="1">Uncharacterized protein</fullName>
    </submittedName>
</protein>
<evidence type="ECO:0000313" key="1">
    <source>
        <dbReference type="EMBL" id="KAG9330117.1"/>
    </source>
</evidence>
<evidence type="ECO:0000313" key="2">
    <source>
        <dbReference type="Proteomes" id="UP000824540"/>
    </source>
</evidence>
<keyword evidence="2" id="KW-1185">Reference proteome</keyword>
<dbReference type="EMBL" id="JAFBMS010000751">
    <property type="protein sequence ID" value="KAG9330117.1"/>
    <property type="molecule type" value="Genomic_DNA"/>
</dbReference>
<proteinExistence type="predicted"/>
<sequence length="162" mass="18527">MHRRAEHCHDPPADPYHSTSSAPMMSWTWYLMWNLTWVVVRRLSRSDRKTSLYLDFLTMASTALRPAETHKVCPELRAVGQDCIQELLNGRESLSSCLPGEDFGPVVGGEDEAKRFRIKTQLKHQQLPAFPQRILQESQPCQNRTAQHRDLLIVISCGVEEG</sequence>
<organism evidence="1 2">
    <name type="scientific">Albula glossodonta</name>
    <name type="common">roundjaw bonefish</name>
    <dbReference type="NCBI Taxonomy" id="121402"/>
    <lineage>
        <taxon>Eukaryota</taxon>
        <taxon>Metazoa</taxon>
        <taxon>Chordata</taxon>
        <taxon>Craniata</taxon>
        <taxon>Vertebrata</taxon>
        <taxon>Euteleostomi</taxon>
        <taxon>Actinopterygii</taxon>
        <taxon>Neopterygii</taxon>
        <taxon>Teleostei</taxon>
        <taxon>Albuliformes</taxon>
        <taxon>Albulidae</taxon>
        <taxon>Albula</taxon>
    </lineage>
</organism>
<gene>
    <name evidence="1" type="ORF">JZ751_027274</name>
</gene>
<reference evidence="1" key="1">
    <citation type="thesis" date="2021" institute="BYU ScholarsArchive" country="Provo, UT, USA">
        <title>Applications of and Algorithms for Genome Assembly and Genomic Analyses with an Emphasis on Marine Teleosts.</title>
        <authorList>
            <person name="Pickett B.D."/>
        </authorList>
    </citation>
    <scope>NUCLEOTIDE SEQUENCE</scope>
    <source>
        <strain evidence="1">HI-2016</strain>
    </source>
</reference>
<dbReference type="AlphaFoldDB" id="A0A8T2N0K5"/>